<dbReference type="AlphaFoldDB" id="A0A316VEW6"/>
<dbReference type="EMBL" id="KZ819603">
    <property type="protein sequence ID" value="PWN36169.1"/>
    <property type="molecule type" value="Genomic_DNA"/>
</dbReference>
<proteinExistence type="predicted"/>
<feature type="compositionally biased region" description="Basic and acidic residues" evidence="1">
    <location>
        <begin position="131"/>
        <end position="163"/>
    </location>
</feature>
<feature type="compositionally biased region" description="Basic and acidic residues" evidence="1">
    <location>
        <begin position="73"/>
        <end position="89"/>
    </location>
</feature>
<dbReference type="InParanoid" id="A0A316VEW6"/>
<evidence type="ECO:0000256" key="1">
    <source>
        <dbReference type="SAM" id="MobiDB-lite"/>
    </source>
</evidence>
<name>A0A316VEW6_9BASI</name>
<evidence type="ECO:0000313" key="2">
    <source>
        <dbReference type="EMBL" id="PWN36169.1"/>
    </source>
</evidence>
<gene>
    <name evidence="2" type="ORF">FA14DRAFT_52396</name>
</gene>
<dbReference type="OrthoDB" id="3357587at2759"/>
<reference evidence="2 3" key="1">
    <citation type="journal article" date="2018" name="Mol. Biol. Evol.">
        <title>Broad Genomic Sampling Reveals a Smut Pathogenic Ancestry of the Fungal Clade Ustilaginomycotina.</title>
        <authorList>
            <person name="Kijpornyongpan T."/>
            <person name="Mondo S.J."/>
            <person name="Barry K."/>
            <person name="Sandor L."/>
            <person name="Lee J."/>
            <person name="Lipzen A."/>
            <person name="Pangilinan J."/>
            <person name="LaButti K."/>
            <person name="Hainaut M."/>
            <person name="Henrissat B."/>
            <person name="Grigoriev I.V."/>
            <person name="Spatafora J.W."/>
            <person name="Aime M.C."/>
        </authorList>
    </citation>
    <scope>NUCLEOTIDE SEQUENCE [LARGE SCALE GENOMIC DNA]</scope>
    <source>
        <strain evidence="2 3">MCA 3882</strain>
    </source>
</reference>
<dbReference type="GeneID" id="37024251"/>
<accession>A0A316VEW6</accession>
<feature type="compositionally biased region" description="Low complexity" evidence="1">
    <location>
        <begin position="94"/>
        <end position="107"/>
    </location>
</feature>
<organism evidence="2 3">
    <name type="scientific">Meira miltonrushii</name>
    <dbReference type="NCBI Taxonomy" id="1280837"/>
    <lineage>
        <taxon>Eukaryota</taxon>
        <taxon>Fungi</taxon>
        <taxon>Dikarya</taxon>
        <taxon>Basidiomycota</taxon>
        <taxon>Ustilaginomycotina</taxon>
        <taxon>Exobasidiomycetes</taxon>
        <taxon>Exobasidiales</taxon>
        <taxon>Brachybasidiaceae</taxon>
        <taxon>Meira</taxon>
    </lineage>
</organism>
<sequence length="163" mass="18679">MAPIPPILIRLAATYLTTALTRRLQQSPAFFRLVDRLVHEADHFPARMQGKPVPPYISRDPQEPTISEQAQDAWRRQVEDPGEPHDMADPFRPPTSSNASGSTSSSPRPDPLLQRQRAKDTFKAAQRNAQKSREKQAKEQEDMKRQSDRDQMRDLLEKIRQGK</sequence>
<evidence type="ECO:0000313" key="3">
    <source>
        <dbReference type="Proteomes" id="UP000245771"/>
    </source>
</evidence>
<feature type="region of interest" description="Disordered" evidence="1">
    <location>
        <begin position="45"/>
        <end position="163"/>
    </location>
</feature>
<dbReference type="RefSeq" id="XP_025356471.1">
    <property type="nucleotide sequence ID" value="XM_025502470.1"/>
</dbReference>
<dbReference type="Proteomes" id="UP000245771">
    <property type="component" value="Unassembled WGS sequence"/>
</dbReference>
<keyword evidence="3" id="KW-1185">Reference proteome</keyword>
<protein>
    <submittedName>
        <fullName evidence="2">Uncharacterized protein</fullName>
    </submittedName>
</protein>